<proteinExistence type="predicted"/>
<dbReference type="PANTHER" id="PTHR10380:SF173">
    <property type="entry name" value="CUTICULAR PROTEIN 47EF, ISOFORM C-RELATED"/>
    <property type="match status" value="1"/>
</dbReference>
<comment type="caution">
    <text evidence="4">The sequence shown here is derived from an EMBL/GenBank/DDBJ whole genome shotgun (WGS) entry which is preliminary data.</text>
</comment>
<dbReference type="Pfam" id="PF00379">
    <property type="entry name" value="Chitin_bind_4"/>
    <property type="match status" value="1"/>
</dbReference>
<feature type="chain" id="PRO_5047004023" evidence="3">
    <location>
        <begin position="17"/>
        <end position="242"/>
    </location>
</feature>
<evidence type="ECO:0000256" key="2">
    <source>
        <dbReference type="PROSITE-ProRule" id="PRU00497"/>
    </source>
</evidence>
<dbReference type="PROSITE" id="PS51155">
    <property type="entry name" value="CHIT_BIND_RR_2"/>
    <property type="match status" value="1"/>
</dbReference>
<feature type="signal peptide" evidence="3">
    <location>
        <begin position="1"/>
        <end position="16"/>
    </location>
</feature>
<evidence type="ECO:0000313" key="4">
    <source>
        <dbReference type="EMBL" id="CAL8091554.1"/>
    </source>
</evidence>
<keyword evidence="1 2" id="KW-0193">Cuticle</keyword>
<dbReference type="InterPro" id="IPR050468">
    <property type="entry name" value="Cuticle_Struct_Prot"/>
</dbReference>
<name>A0ABP1Q835_9HEXA</name>
<dbReference type="InterPro" id="IPR000618">
    <property type="entry name" value="Insect_cuticle"/>
</dbReference>
<keyword evidence="3" id="KW-0732">Signal</keyword>
<reference evidence="4 5" key="1">
    <citation type="submission" date="2024-08" db="EMBL/GenBank/DDBJ databases">
        <authorList>
            <person name="Cucini C."/>
            <person name="Frati F."/>
        </authorList>
    </citation>
    <scope>NUCLEOTIDE SEQUENCE [LARGE SCALE GENOMIC DNA]</scope>
</reference>
<dbReference type="PANTHER" id="PTHR10380">
    <property type="entry name" value="CUTICLE PROTEIN"/>
    <property type="match status" value="1"/>
</dbReference>
<organism evidence="4 5">
    <name type="scientific">Orchesella dallaii</name>
    <dbReference type="NCBI Taxonomy" id="48710"/>
    <lineage>
        <taxon>Eukaryota</taxon>
        <taxon>Metazoa</taxon>
        <taxon>Ecdysozoa</taxon>
        <taxon>Arthropoda</taxon>
        <taxon>Hexapoda</taxon>
        <taxon>Collembola</taxon>
        <taxon>Entomobryomorpha</taxon>
        <taxon>Entomobryoidea</taxon>
        <taxon>Orchesellidae</taxon>
        <taxon>Orchesellinae</taxon>
        <taxon>Orchesella</taxon>
    </lineage>
</organism>
<keyword evidence="5" id="KW-1185">Reference proteome</keyword>
<dbReference type="Proteomes" id="UP001642540">
    <property type="component" value="Unassembled WGS sequence"/>
</dbReference>
<protein>
    <submittedName>
        <fullName evidence="4">Uncharacterized protein</fullName>
    </submittedName>
</protein>
<evidence type="ECO:0000256" key="3">
    <source>
        <dbReference type="SAM" id="SignalP"/>
    </source>
</evidence>
<accession>A0ABP1Q835</accession>
<evidence type="ECO:0000313" key="5">
    <source>
        <dbReference type="Proteomes" id="UP001642540"/>
    </source>
</evidence>
<gene>
    <name evidence="4" type="ORF">ODALV1_LOCUS7964</name>
</gene>
<dbReference type="EMBL" id="CAXLJM020000024">
    <property type="protein sequence ID" value="CAL8091554.1"/>
    <property type="molecule type" value="Genomic_DNA"/>
</dbReference>
<sequence>MRPFALVALLVAGVSSNVIRVDSGYGGESTLIRSAPYASEIRSDSYGSARVNHIPILSLSHDIRGSQSDSLEYETGNGIFVTDNTQAVQGRGGEYVDEYGQLVRSDAMISKSGSFRYTSPEGQQIQTVWVADENGFRAEGAHLPLPVEMPAEHAEAHRLALSRVSAVGSYDAPALIRTSNYDAPALIRTSNYDAPAIRVQSYDAPALIRTSNYDAPAIRVQSYDAPAVRVIEQAPLLVRSGY</sequence>
<evidence type="ECO:0000256" key="1">
    <source>
        <dbReference type="ARBA" id="ARBA00022460"/>
    </source>
</evidence>